<dbReference type="Antibodypedia" id="29897">
    <property type="antibodies" value="231 antibodies from 33 providers"/>
</dbReference>
<dbReference type="Ensembl" id="ENSMUST00000184588.8">
    <property type="protein sequence ID" value="ENSMUSP00000139238.2"/>
    <property type="gene ID" value="ENSMUSG00000000827.19"/>
</dbReference>
<feature type="compositionally biased region" description="Basic and acidic residues" evidence="1">
    <location>
        <begin position="24"/>
        <end position="45"/>
    </location>
</feature>
<gene>
    <name evidence="2 3" type="primary">Tpd52l2</name>
</gene>
<feature type="region of interest" description="Disordered" evidence="1">
    <location>
        <begin position="1"/>
        <end position="45"/>
    </location>
</feature>
<evidence type="ECO:0000313" key="2">
    <source>
        <dbReference type="Ensembl" id="ENSMUSP00000139238.2"/>
    </source>
</evidence>
<reference evidence="2" key="3">
    <citation type="submission" date="2025-08" db="UniProtKB">
        <authorList>
            <consortium name="Ensembl"/>
        </authorList>
    </citation>
    <scope>IDENTIFICATION</scope>
    <source>
        <strain evidence="2">C57BL/6J</strain>
    </source>
</reference>
<dbReference type="Bgee" id="ENSMUSG00000000827">
    <property type="expression patterns" value="Expressed in saccule of membranous labyrinth and 267 other cell types or tissues"/>
</dbReference>
<reference evidence="2" key="4">
    <citation type="submission" date="2025-09" db="UniProtKB">
        <authorList>
            <consortium name="Ensembl"/>
        </authorList>
    </citation>
    <scope>IDENTIFICATION</scope>
    <source>
        <strain evidence="2">C57BL/6J</strain>
    </source>
</reference>
<organism evidence="2 4">
    <name type="scientific">Mus musculus</name>
    <name type="common">Mouse</name>
    <dbReference type="NCBI Taxonomy" id="10090"/>
    <lineage>
        <taxon>Eukaryota</taxon>
        <taxon>Metazoa</taxon>
        <taxon>Chordata</taxon>
        <taxon>Craniata</taxon>
        <taxon>Vertebrata</taxon>
        <taxon>Euteleostomi</taxon>
        <taxon>Mammalia</taxon>
        <taxon>Eutheria</taxon>
        <taxon>Euarchontoglires</taxon>
        <taxon>Glires</taxon>
        <taxon>Rodentia</taxon>
        <taxon>Myomorpha</taxon>
        <taxon>Muroidea</taxon>
        <taxon>Muridae</taxon>
        <taxon>Murinae</taxon>
        <taxon>Mus</taxon>
        <taxon>Mus</taxon>
    </lineage>
</organism>
<dbReference type="VEuPathDB" id="HostDB:ENSMUSG00000000827"/>
<dbReference type="ExpressionAtlas" id="V9GXN2">
    <property type="expression patterns" value="baseline and differential"/>
</dbReference>
<dbReference type="HOGENOM" id="CLU_3207453_0_0_1"/>
<proteinExistence type="predicted"/>
<accession>V9GXN2</accession>
<reference evidence="2 4" key="1">
    <citation type="journal article" date="2009" name="PLoS Biol.">
        <title>Lineage-specific biology revealed by a finished genome assembly of the mouse.</title>
        <authorList>
            <consortium name="Mouse Genome Sequencing Consortium"/>
            <person name="Church D.M."/>
            <person name="Goodstadt L."/>
            <person name="Hillier L.W."/>
            <person name="Zody M.C."/>
            <person name="Goldstein S."/>
            <person name="She X."/>
            <person name="Bult C.J."/>
            <person name="Agarwala R."/>
            <person name="Cherry J.L."/>
            <person name="DiCuccio M."/>
            <person name="Hlavina W."/>
            <person name="Kapustin Y."/>
            <person name="Meric P."/>
            <person name="Maglott D."/>
            <person name="Birtle Z."/>
            <person name="Marques A.C."/>
            <person name="Graves T."/>
            <person name="Zhou S."/>
            <person name="Teague B."/>
            <person name="Potamousis K."/>
            <person name="Churas C."/>
            <person name="Place M."/>
            <person name="Herschleb J."/>
            <person name="Runnheim R."/>
            <person name="Forrest D."/>
            <person name="Amos-Landgraf J."/>
            <person name="Schwartz D.C."/>
            <person name="Cheng Z."/>
            <person name="Lindblad-Toh K."/>
            <person name="Eichler E.E."/>
            <person name="Ponting C.P."/>
        </authorList>
    </citation>
    <scope>NUCLEOTIDE SEQUENCE [LARGE SCALE GENOMIC DNA]</scope>
    <source>
        <strain evidence="2 4">C57BL/6J</strain>
    </source>
</reference>
<name>V9GXN2_MOUSE</name>
<reference evidence="2 4" key="2">
    <citation type="journal article" date="2011" name="PLoS Biol.">
        <title>Modernizing reference genome assemblies.</title>
        <authorList>
            <person name="Church D.M."/>
            <person name="Schneider V.A."/>
            <person name="Graves T."/>
            <person name="Auger K."/>
            <person name="Cunningham F."/>
            <person name="Bouk N."/>
            <person name="Chen H.C."/>
            <person name="Agarwala R."/>
            <person name="McLaren W.M."/>
            <person name="Ritchie G.R."/>
            <person name="Albracht D."/>
            <person name="Kremitzki M."/>
            <person name="Rock S."/>
            <person name="Kotkiewicz H."/>
            <person name="Kremitzki C."/>
            <person name="Wollam A."/>
            <person name="Trani L."/>
            <person name="Fulton L."/>
            <person name="Fulton R."/>
            <person name="Matthews L."/>
            <person name="Whitehead S."/>
            <person name="Chow W."/>
            <person name="Torrance J."/>
            <person name="Dunn M."/>
            <person name="Harden G."/>
            <person name="Threadgold G."/>
            <person name="Wood J."/>
            <person name="Collins J."/>
            <person name="Heath P."/>
            <person name="Griffiths G."/>
            <person name="Pelan S."/>
            <person name="Grafham D."/>
            <person name="Eichler E.E."/>
            <person name="Weinstock G."/>
            <person name="Mardis E.R."/>
            <person name="Wilson R.K."/>
            <person name="Howe K."/>
            <person name="Flicek P."/>
            <person name="Hubbard T."/>
        </authorList>
    </citation>
    <scope>NUCLEOTIDE SEQUENCE [LARGE SCALE GENOMIC DNA]</scope>
    <source>
        <strain evidence="2 4">C57BL/6J</strain>
    </source>
</reference>
<keyword evidence="4" id="KW-1185">Reference proteome</keyword>
<protein>
    <submittedName>
        <fullName evidence="2">Tumor protein D52-like 2</fullName>
    </submittedName>
</protein>
<evidence type="ECO:0000313" key="4">
    <source>
        <dbReference type="Proteomes" id="UP000000589"/>
    </source>
</evidence>
<evidence type="ECO:0000313" key="3">
    <source>
        <dbReference type="MGI" id="MGI:1913564"/>
    </source>
</evidence>
<dbReference type="MGI" id="MGI:1913564">
    <property type="gene designation" value="Tpd52l2"/>
</dbReference>
<sequence>MDSASQGGRRNCHSAPGAGSQREALWRAEKEAGPLHIRGAEAEPV</sequence>
<dbReference type="SMR" id="V9GXN2"/>
<dbReference type="AlphaFoldDB" id="V9GXN2"/>
<evidence type="ECO:0000256" key="1">
    <source>
        <dbReference type="SAM" id="MobiDB-lite"/>
    </source>
</evidence>
<dbReference type="GeneTree" id="ENSGT00940000155572"/>
<dbReference type="AGR" id="MGI:1913564"/>
<dbReference type="Proteomes" id="UP000000589">
    <property type="component" value="Chromosome 2"/>
</dbReference>